<comment type="caution">
    <text evidence="9">The sequence shown here is derived from an EMBL/GenBank/DDBJ whole genome shotgun (WGS) entry which is preliminary data.</text>
</comment>
<dbReference type="InterPro" id="IPR015943">
    <property type="entry name" value="WD40/YVTN_repeat-like_dom_sf"/>
</dbReference>
<organism evidence="9 10">
    <name type="scientific">Lachnellula willkommii</name>
    <dbReference type="NCBI Taxonomy" id="215461"/>
    <lineage>
        <taxon>Eukaryota</taxon>
        <taxon>Fungi</taxon>
        <taxon>Dikarya</taxon>
        <taxon>Ascomycota</taxon>
        <taxon>Pezizomycotina</taxon>
        <taxon>Leotiomycetes</taxon>
        <taxon>Helotiales</taxon>
        <taxon>Lachnaceae</taxon>
        <taxon>Lachnellula</taxon>
    </lineage>
</organism>
<dbReference type="GO" id="GO:0046872">
    <property type="term" value="F:metal ion binding"/>
    <property type="evidence" value="ECO:0007669"/>
    <property type="project" value="UniProtKB-KW"/>
</dbReference>
<dbReference type="PANTHER" id="PTHR44163">
    <property type="entry name" value="U3 SMALL NUCLEOLAR RNA-ASSOCIATED PROTEIN 4 HOMOLOG"/>
    <property type="match status" value="1"/>
</dbReference>
<evidence type="ECO:0000313" key="9">
    <source>
        <dbReference type="EMBL" id="TVY91017.1"/>
    </source>
</evidence>
<evidence type="ECO:0000313" key="10">
    <source>
        <dbReference type="Proteomes" id="UP000315522"/>
    </source>
</evidence>
<feature type="repeat" description="WD" evidence="6">
    <location>
        <begin position="50"/>
        <end position="82"/>
    </location>
</feature>
<evidence type="ECO:0000256" key="5">
    <source>
        <dbReference type="ARBA" id="ARBA00071953"/>
    </source>
</evidence>
<feature type="compositionally biased region" description="Low complexity" evidence="7">
    <location>
        <begin position="368"/>
        <end position="381"/>
    </location>
</feature>
<gene>
    <name evidence="9" type="primary">PNG1</name>
    <name evidence="9" type="ORF">LAWI1_G005717</name>
</gene>
<comment type="similarity">
    <text evidence="1">Belongs to the transglutaminase-like superfamily. PNGase family.</text>
</comment>
<feature type="region of interest" description="Disordered" evidence="7">
    <location>
        <begin position="589"/>
        <end position="646"/>
    </location>
</feature>
<name>A0A559MDJ7_9HELO</name>
<dbReference type="GO" id="GO:0030686">
    <property type="term" value="C:90S preribosome"/>
    <property type="evidence" value="ECO:0007669"/>
    <property type="project" value="InterPro"/>
</dbReference>
<dbReference type="Gene3D" id="3.10.620.30">
    <property type="match status" value="1"/>
</dbReference>
<keyword evidence="10" id="KW-1185">Reference proteome</keyword>
<evidence type="ECO:0000256" key="4">
    <source>
        <dbReference type="ARBA" id="ARBA00071430"/>
    </source>
</evidence>
<feature type="compositionally biased region" description="Basic and acidic residues" evidence="7">
    <location>
        <begin position="633"/>
        <end position="645"/>
    </location>
</feature>
<dbReference type="GO" id="GO:0032040">
    <property type="term" value="C:small-subunit processome"/>
    <property type="evidence" value="ECO:0007669"/>
    <property type="project" value="TreeGrafter"/>
</dbReference>
<feature type="compositionally biased region" description="Basic and acidic residues" evidence="7">
    <location>
        <begin position="1090"/>
        <end position="1106"/>
    </location>
</feature>
<evidence type="ECO:0000259" key="8">
    <source>
        <dbReference type="SMART" id="SM00460"/>
    </source>
</evidence>
<dbReference type="SMART" id="SM00460">
    <property type="entry name" value="TGc"/>
    <property type="match status" value="1"/>
</dbReference>
<evidence type="ECO:0000256" key="2">
    <source>
        <dbReference type="ARBA" id="ARBA00022723"/>
    </source>
</evidence>
<dbReference type="InterPro" id="IPR038765">
    <property type="entry name" value="Papain-like_cys_pep_sf"/>
</dbReference>
<dbReference type="Pfam" id="PF00400">
    <property type="entry name" value="WD40"/>
    <property type="match status" value="1"/>
</dbReference>
<dbReference type="GO" id="GO:0034455">
    <property type="term" value="C:t-UTP complex"/>
    <property type="evidence" value="ECO:0007669"/>
    <property type="project" value="TreeGrafter"/>
</dbReference>
<evidence type="ECO:0000256" key="6">
    <source>
        <dbReference type="PROSITE-ProRule" id="PRU00221"/>
    </source>
</evidence>
<feature type="compositionally biased region" description="Basic and acidic residues" evidence="7">
    <location>
        <begin position="609"/>
        <end position="623"/>
    </location>
</feature>
<dbReference type="Gene3D" id="2.130.10.10">
    <property type="entry name" value="YVTN repeat-like/Quinoprotein amine dehydrogenase"/>
    <property type="match status" value="2"/>
</dbReference>
<dbReference type="GO" id="GO:0000224">
    <property type="term" value="F:peptide-N4-(N-acetyl-beta-glucosaminyl)asparagine amidase activity"/>
    <property type="evidence" value="ECO:0007669"/>
    <property type="project" value="UniProtKB-ARBA"/>
</dbReference>
<dbReference type="Pfam" id="PF01841">
    <property type="entry name" value="Transglut_core"/>
    <property type="match status" value="1"/>
</dbReference>
<dbReference type="GO" id="GO:0000462">
    <property type="term" value="P:maturation of SSU-rRNA from tricistronic rRNA transcript (SSU-rRNA, 5.8S rRNA, LSU-rRNA)"/>
    <property type="evidence" value="ECO:0007669"/>
    <property type="project" value="InterPro"/>
</dbReference>
<feature type="compositionally biased region" description="Low complexity" evidence="7">
    <location>
        <begin position="691"/>
        <end position="708"/>
    </location>
</feature>
<evidence type="ECO:0000256" key="7">
    <source>
        <dbReference type="SAM" id="MobiDB-lite"/>
    </source>
</evidence>
<feature type="region of interest" description="Disordered" evidence="7">
    <location>
        <begin position="534"/>
        <end position="574"/>
    </location>
</feature>
<accession>A0A559MDJ7</accession>
<dbReference type="AlphaFoldDB" id="A0A559MDJ7"/>
<protein>
    <recommendedName>
        <fullName evidence="5">Protein PNG1</fullName>
    </recommendedName>
    <alternativeName>
        <fullName evidence="4">Protein png1</fullName>
    </alternativeName>
</protein>
<dbReference type="GO" id="GO:0003723">
    <property type="term" value="F:RNA binding"/>
    <property type="evidence" value="ECO:0007669"/>
    <property type="project" value="TreeGrafter"/>
</dbReference>
<dbReference type="FunFam" id="2.20.25.10:FF:000011">
    <property type="entry name" value="peptide-N(4)-(N-acetyl-beta- glucosaminyl)asparagine amidase"/>
    <property type="match status" value="1"/>
</dbReference>
<keyword evidence="6" id="KW-0853">WD repeat</keyword>
<dbReference type="Gene3D" id="2.20.25.10">
    <property type="match status" value="1"/>
</dbReference>
<feature type="region of interest" description="Disordered" evidence="7">
    <location>
        <begin position="363"/>
        <end position="397"/>
    </location>
</feature>
<feature type="compositionally biased region" description="Low complexity" evidence="7">
    <location>
        <begin position="716"/>
        <end position="732"/>
    </location>
</feature>
<evidence type="ECO:0000256" key="3">
    <source>
        <dbReference type="ARBA" id="ARBA00022833"/>
    </source>
</evidence>
<dbReference type="Proteomes" id="UP000315522">
    <property type="component" value="Unassembled WGS sequence"/>
</dbReference>
<evidence type="ECO:0000256" key="1">
    <source>
        <dbReference type="ARBA" id="ARBA00009390"/>
    </source>
</evidence>
<dbReference type="GO" id="GO:0036503">
    <property type="term" value="P:ERAD pathway"/>
    <property type="evidence" value="ECO:0007669"/>
    <property type="project" value="UniProtKB-ARBA"/>
</dbReference>
<dbReference type="PANTHER" id="PTHR44163:SF1">
    <property type="entry name" value="U3 SMALL NUCLEOLAR RNA-ASSOCIATED PROTEIN 4 HOMOLOG"/>
    <property type="match status" value="1"/>
</dbReference>
<dbReference type="EMBL" id="QGML01000672">
    <property type="protein sequence ID" value="TVY91017.1"/>
    <property type="molecule type" value="Genomic_DNA"/>
</dbReference>
<dbReference type="SUPFAM" id="SSF54001">
    <property type="entry name" value="Cysteine proteinases"/>
    <property type="match status" value="1"/>
</dbReference>
<dbReference type="PROSITE" id="PS50082">
    <property type="entry name" value="WD_REPEATS_2"/>
    <property type="match status" value="1"/>
</dbReference>
<dbReference type="InterPro" id="IPR002931">
    <property type="entry name" value="Transglutaminase-like"/>
</dbReference>
<dbReference type="SUPFAM" id="SSF50978">
    <property type="entry name" value="WD40 repeat-like"/>
    <property type="match status" value="1"/>
</dbReference>
<reference evidence="9 10" key="1">
    <citation type="submission" date="2018-05" db="EMBL/GenBank/DDBJ databases">
        <title>Genome sequencing and assembly of the regulated plant pathogen Lachnellula willkommii and related sister species for the development of diagnostic species identification markers.</title>
        <authorList>
            <person name="Giroux E."/>
            <person name="Bilodeau G."/>
        </authorList>
    </citation>
    <scope>NUCLEOTIDE SEQUENCE [LARGE SCALE GENOMIC DNA]</scope>
    <source>
        <strain evidence="9 10">CBS 172.35</strain>
    </source>
</reference>
<proteinExistence type="inferred from homology"/>
<keyword evidence="2" id="KW-0479">Metal-binding</keyword>
<dbReference type="SMART" id="SM00320">
    <property type="entry name" value="WD40"/>
    <property type="match status" value="3"/>
</dbReference>
<feature type="region of interest" description="Disordered" evidence="7">
    <location>
        <begin position="688"/>
        <end position="750"/>
    </location>
</feature>
<dbReference type="InterPro" id="IPR001680">
    <property type="entry name" value="WD40_rpt"/>
</dbReference>
<feature type="region of interest" description="Disordered" evidence="7">
    <location>
        <begin position="1045"/>
        <end position="1106"/>
    </location>
</feature>
<keyword evidence="3" id="KW-0862">Zinc</keyword>
<feature type="domain" description="Transglutaminase-like" evidence="8">
    <location>
        <begin position="891"/>
        <end position="946"/>
    </location>
</feature>
<dbReference type="InterPro" id="IPR036322">
    <property type="entry name" value="WD40_repeat_dom_sf"/>
</dbReference>
<sequence>MTLGVGPAGGPKEILIWSVKALPDGTIVSGDSTGELRIWDGKTYTFMQRVKSHKQDILSLATSSDGTTIVSGGMDRRTVVYKQIGKGRMRWAEVSHRRYHNHDVKTMASFEGKGMSCVVSGGPDASPTVLPLSQFGFENQRALPFLPQESPIQGVPRKRLMMSWWNREVHIWRLTKLSKAQSEPEDSDEEPTTQNRKLVAKILIKGEANITSACLNADGSLLAVSTASDIKVFQLKPRRAEEGDGLRISKANVPSSFSSGARLIQFSPDGKWLSIVRPDSNVTVARINPGSSSTSSTIHPRLSKLSRIDRRIEKFVLLGGLGSYERTITQTTFSSDSRIIAVSDLAGYIDTFVLAGDEDLTLEETNSDSDAASSSDSSTSDSDSDDEEEAKPKLIFGQHWTRNPLASSLPQLPSTPVVLSFRPSASAHNGLPSTNIASPHPTRNNPHPVPHQLPAGEDRLLIMTATSGIFEFEVLKGGLSAWSRRNPTSVFPEEFRNTLDLARGCVWDISESKERVWIWGVSWLWMVDLSRDLPAPGSEEVNGEEKESKTVGKKRKRKAAGGAIPDSKLGTGISRKMQKVVHEEVDESHALVKEASDDDEEDESSTALERLRRENSSKSDGEGKAAFWHTRRIQVDERCEHRDQEDSFDSIDIFLEYHEMADPNGFGSPQNGGDYDERWAKDLRKQFEEGASSSNLRASPPAPSSLKPPQSPGYRPSSSSGQGPASGATPPSYASLRTLPKVPSPPADAQSQKFRNLMISLALTPTKYENPGLLDEALQVIPLDRIYGEAEEESQVLQAQAESMGDGRRPEWGYQDCVIRALLRWFKRSFFSWVNNPPCSVCLSPTVAQGMTPPTDDERAYGALRVELYRCSAGDCGSYERFPRYGDVWRLLQTRRGRCGEWANVFSMLCRAVGGRVRWVWNAEDHIWTEVYSEMQKRWIHIDACEEAWDNPRLYSEGWGKKMSYCIAFSIDGATDVTRRYVRKSSQALERKRCPEEVMLYITNEIRSLRRSNMGKDERFKLEKEDSREDQELRGYVVSSITQSVVSNLGEPSMTPNSHRPRTPEDQKLPVEQPAGRQSGAQEWINARGEGQRRQQHPRDPSQRGQ</sequence>
<dbReference type="FunFam" id="3.10.620.30:FF:000004">
    <property type="entry name" value="Peptidase (PNG1)"/>
    <property type="match status" value="1"/>
</dbReference>
<dbReference type="InterPro" id="IPR046351">
    <property type="entry name" value="UTP4"/>
</dbReference>